<organism evidence="1 2">
    <name type="scientific">Nocardioides mesophilus</name>
    <dbReference type="NCBI Taxonomy" id="433659"/>
    <lineage>
        <taxon>Bacteria</taxon>
        <taxon>Bacillati</taxon>
        <taxon>Actinomycetota</taxon>
        <taxon>Actinomycetes</taxon>
        <taxon>Propionibacteriales</taxon>
        <taxon>Nocardioidaceae</taxon>
        <taxon>Nocardioides</taxon>
    </lineage>
</organism>
<protein>
    <submittedName>
        <fullName evidence="1">Uncharacterized protein</fullName>
    </submittedName>
</protein>
<dbReference type="KEGG" id="nmes:H9L09_14890"/>
<name>A0A7G9R891_9ACTN</name>
<evidence type="ECO:0000313" key="2">
    <source>
        <dbReference type="Proteomes" id="UP000515947"/>
    </source>
</evidence>
<gene>
    <name evidence="1" type="ORF">H9L09_14890</name>
</gene>
<dbReference type="EMBL" id="CP060713">
    <property type="protein sequence ID" value="QNN51816.1"/>
    <property type="molecule type" value="Genomic_DNA"/>
</dbReference>
<proteinExistence type="predicted"/>
<dbReference type="RefSeq" id="WP_187577659.1">
    <property type="nucleotide sequence ID" value="NZ_CP060713.1"/>
</dbReference>
<evidence type="ECO:0000313" key="1">
    <source>
        <dbReference type="EMBL" id="QNN51816.1"/>
    </source>
</evidence>
<accession>A0A7G9R891</accession>
<sequence>MLELLFDLQRQLRRFAGTVLIGADGWRLARPAPRAAGHRVPLVMVVYEPVRHQEARSRLRGEWHEPPRIQEEDLPLDVALN</sequence>
<dbReference type="AlphaFoldDB" id="A0A7G9R891"/>
<dbReference type="Proteomes" id="UP000515947">
    <property type="component" value="Chromosome"/>
</dbReference>
<keyword evidence="2" id="KW-1185">Reference proteome</keyword>
<reference evidence="1 2" key="1">
    <citation type="submission" date="2020-08" db="EMBL/GenBank/DDBJ databases">
        <title>Genome sequence of Nocardioides mesophilus KACC 16243T.</title>
        <authorList>
            <person name="Hyun D.-W."/>
            <person name="Bae J.-W."/>
        </authorList>
    </citation>
    <scope>NUCLEOTIDE SEQUENCE [LARGE SCALE GENOMIC DNA]</scope>
    <source>
        <strain evidence="1 2">KACC 16243</strain>
    </source>
</reference>